<dbReference type="GO" id="GO:0016491">
    <property type="term" value="F:oxidoreductase activity"/>
    <property type="evidence" value="ECO:0007669"/>
    <property type="project" value="UniProtKB-KW"/>
</dbReference>
<sequence length="377" mass="43395">MSSPKSGPPTGLDLHLLEVVRNSPHAAISKIEAFRYGHGIKERMTFRELLGKISKNQDQDKWYTYGHIPYSVKEMIRYPAPLRCPKIAFQTMVETRQLFYNIEVSKPIRQELNHQLYCMVEGEKEIVLIDEADFPSWSNMKLVDDGYSGKLNPFVDVSKIDYNTHPGLKDIKKIHIAKLQAGDCLFVPARWIHQQNVLDKDNSLEIRWQPLENESDLDCSGYLSPILTLGDLPWLGEKIVKPPERSTDPKRHAFKRLLHLLQRVVLTNQAIGITDFSSIIKMDPFLAPELPKWDDDCQEISETLFHLLDRNKDGKLTANDLDNILELDVDHWANLIHDQLSLLAEVIFDMRVDLAGAIPLDETVRQRVIQMIDIKEK</sequence>
<dbReference type="GO" id="GO:0005634">
    <property type="term" value="C:nucleus"/>
    <property type="evidence" value="ECO:0007669"/>
    <property type="project" value="UniProtKB-SubCell"/>
</dbReference>
<evidence type="ECO:0000313" key="10">
    <source>
        <dbReference type="Proteomes" id="UP000318571"/>
    </source>
</evidence>
<dbReference type="PROSITE" id="PS00018">
    <property type="entry name" value="EF_HAND_1"/>
    <property type="match status" value="1"/>
</dbReference>
<dbReference type="SUPFAM" id="SSF47473">
    <property type="entry name" value="EF-hand"/>
    <property type="match status" value="1"/>
</dbReference>
<evidence type="ECO:0000256" key="4">
    <source>
        <dbReference type="ARBA" id="ARBA00022837"/>
    </source>
</evidence>
<dbReference type="STRING" id="6832.A0A553NTN8"/>
<dbReference type="Pfam" id="PF13621">
    <property type="entry name" value="Cupin_8"/>
    <property type="match status" value="1"/>
</dbReference>
<keyword evidence="4" id="KW-0106">Calcium</keyword>
<evidence type="ECO:0000259" key="8">
    <source>
        <dbReference type="PROSITE" id="PS50222"/>
    </source>
</evidence>
<dbReference type="InterPro" id="IPR041667">
    <property type="entry name" value="Cupin_8"/>
</dbReference>
<dbReference type="GO" id="GO:0005509">
    <property type="term" value="F:calcium ion binding"/>
    <property type="evidence" value="ECO:0007669"/>
    <property type="project" value="InterPro"/>
</dbReference>
<accession>A0A553NTN8</accession>
<keyword evidence="3" id="KW-0479">Metal-binding</keyword>
<feature type="domain" description="EF-hand" evidence="8">
    <location>
        <begin position="296"/>
        <end position="331"/>
    </location>
</feature>
<evidence type="ECO:0000256" key="5">
    <source>
        <dbReference type="ARBA" id="ARBA00023002"/>
    </source>
</evidence>
<dbReference type="InterPro" id="IPR018247">
    <property type="entry name" value="EF_Hand_1_Ca_BS"/>
</dbReference>
<dbReference type="PROSITE" id="PS50222">
    <property type="entry name" value="EF_HAND_2"/>
    <property type="match status" value="1"/>
</dbReference>
<evidence type="ECO:0000256" key="1">
    <source>
        <dbReference type="ARBA" id="ARBA00001954"/>
    </source>
</evidence>
<keyword evidence="6" id="KW-0408">Iron</keyword>
<comment type="subcellular location">
    <subcellularLocation>
        <location evidence="2">Nucleus</location>
    </subcellularLocation>
</comment>
<evidence type="ECO:0000256" key="2">
    <source>
        <dbReference type="ARBA" id="ARBA00004123"/>
    </source>
</evidence>
<dbReference type="InterPro" id="IPR002048">
    <property type="entry name" value="EF_hand_dom"/>
</dbReference>
<evidence type="ECO:0000256" key="3">
    <source>
        <dbReference type="ARBA" id="ARBA00022723"/>
    </source>
</evidence>
<reference evidence="9 10" key="1">
    <citation type="journal article" date="2018" name="Nat. Ecol. Evol.">
        <title>Genomic signatures of mitonuclear coevolution across populations of Tigriopus californicus.</title>
        <authorList>
            <person name="Barreto F.S."/>
            <person name="Watson E.T."/>
            <person name="Lima T.G."/>
            <person name="Willett C.S."/>
            <person name="Edmands S."/>
            <person name="Li W."/>
            <person name="Burton R.S."/>
        </authorList>
    </citation>
    <scope>NUCLEOTIDE SEQUENCE [LARGE SCALE GENOMIC DNA]</scope>
    <source>
        <strain evidence="9 10">San Diego</strain>
    </source>
</reference>
<dbReference type="PANTHER" id="PTHR12461">
    <property type="entry name" value="HYPOXIA-INDUCIBLE FACTOR 1 ALPHA INHIBITOR-RELATED"/>
    <property type="match status" value="1"/>
</dbReference>
<keyword evidence="7" id="KW-0539">Nucleus</keyword>
<dbReference type="SUPFAM" id="SSF51197">
    <property type="entry name" value="Clavaminate synthase-like"/>
    <property type="match status" value="1"/>
</dbReference>
<evidence type="ECO:0000313" key="9">
    <source>
        <dbReference type="EMBL" id="TRY68795.1"/>
    </source>
</evidence>
<name>A0A553NTN8_TIGCA</name>
<dbReference type="OMA" id="VDTVMWF"/>
<dbReference type="InterPro" id="IPR011992">
    <property type="entry name" value="EF-hand-dom_pair"/>
</dbReference>
<dbReference type="Proteomes" id="UP000318571">
    <property type="component" value="Chromosome 1"/>
</dbReference>
<keyword evidence="10" id="KW-1185">Reference proteome</keyword>
<dbReference type="Gene3D" id="2.60.120.650">
    <property type="entry name" value="Cupin"/>
    <property type="match status" value="1"/>
</dbReference>
<gene>
    <name evidence="9" type="ORF">TCAL_16487</name>
</gene>
<dbReference type="PANTHER" id="PTHR12461:SF106">
    <property type="entry name" value="BIFUNCTIONAL PEPTIDASE AND ARGINYL-HYDROXYLASE JMJD5"/>
    <property type="match status" value="1"/>
</dbReference>
<dbReference type="EMBL" id="VCGU01000010">
    <property type="protein sequence ID" value="TRY68795.1"/>
    <property type="molecule type" value="Genomic_DNA"/>
</dbReference>
<protein>
    <recommendedName>
        <fullName evidence="8">EF-hand domain-containing protein</fullName>
    </recommendedName>
</protein>
<proteinExistence type="predicted"/>
<keyword evidence="5" id="KW-0560">Oxidoreductase</keyword>
<comment type="cofactor">
    <cofactor evidence="1">
        <name>Fe(2+)</name>
        <dbReference type="ChEBI" id="CHEBI:29033"/>
    </cofactor>
</comment>
<dbReference type="AlphaFoldDB" id="A0A553NTN8"/>
<comment type="caution">
    <text evidence="9">The sequence shown here is derived from an EMBL/GenBank/DDBJ whole genome shotgun (WGS) entry which is preliminary data.</text>
</comment>
<evidence type="ECO:0000256" key="6">
    <source>
        <dbReference type="ARBA" id="ARBA00023004"/>
    </source>
</evidence>
<organism evidence="9 10">
    <name type="scientific">Tigriopus californicus</name>
    <name type="common">Marine copepod</name>
    <dbReference type="NCBI Taxonomy" id="6832"/>
    <lineage>
        <taxon>Eukaryota</taxon>
        <taxon>Metazoa</taxon>
        <taxon>Ecdysozoa</taxon>
        <taxon>Arthropoda</taxon>
        <taxon>Crustacea</taxon>
        <taxon>Multicrustacea</taxon>
        <taxon>Hexanauplia</taxon>
        <taxon>Copepoda</taxon>
        <taxon>Harpacticoida</taxon>
        <taxon>Harpacticidae</taxon>
        <taxon>Tigriopus</taxon>
    </lineage>
</organism>
<evidence type="ECO:0000256" key="7">
    <source>
        <dbReference type="ARBA" id="ARBA00023242"/>
    </source>
</evidence>